<dbReference type="Pfam" id="PF04103">
    <property type="entry name" value="CD20"/>
    <property type="match status" value="1"/>
</dbReference>
<reference evidence="7 8" key="1">
    <citation type="submission" date="2009-06" db="EMBL/GenBank/DDBJ databases">
        <title>The Genome Sequence of Loxodonta africana (African elephant).</title>
        <authorList>
            <person name="Di Palma F."/>
            <person name="Heiman D."/>
            <person name="Young S."/>
            <person name="Johnson J."/>
            <person name="Lander E.S."/>
            <person name="Lindblad-Toh K."/>
        </authorList>
    </citation>
    <scope>NUCLEOTIDE SEQUENCE [LARGE SCALE GENOMIC DNA]</scope>
    <source>
        <strain evidence="7 8">Isolate ISIS603380</strain>
    </source>
</reference>
<dbReference type="STRING" id="9785.ENSLAFP00000011787"/>
<dbReference type="InterPro" id="IPR007237">
    <property type="entry name" value="CD20-like"/>
</dbReference>
<keyword evidence="8" id="KW-1185">Reference proteome</keyword>
<evidence type="ECO:0000313" key="7">
    <source>
        <dbReference type="Ensembl" id="ENSLAFP00000011787.3"/>
    </source>
</evidence>
<dbReference type="Ensembl" id="ENSLAFT00000014076.3">
    <property type="protein sequence ID" value="ENSLAFP00000011787.3"/>
    <property type="gene ID" value="ENSLAFG00000014077.3"/>
</dbReference>
<evidence type="ECO:0000256" key="5">
    <source>
        <dbReference type="ARBA" id="ARBA00023136"/>
    </source>
</evidence>
<evidence type="ECO:0000256" key="6">
    <source>
        <dbReference type="SAM" id="Phobius"/>
    </source>
</evidence>
<keyword evidence="3 6" id="KW-0812">Transmembrane</keyword>
<dbReference type="FunCoup" id="G3TCJ3">
    <property type="interactions" value="11"/>
</dbReference>
<feature type="transmembrane region" description="Helical" evidence="6">
    <location>
        <begin position="117"/>
        <end position="141"/>
    </location>
</feature>
<evidence type="ECO:0000313" key="8">
    <source>
        <dbReference type="Proteomes" id="UP000007646"/>
    </source>
</evidence>
<evidence type="ECO:0000256" key="1">
    <source>
        <dbReference type="ARBA" id="ARBA00004141"/>
    </source>
</evidence>
<name>G3TCJ3_LOXAF</name>
<dbReference type="OMA" id="WWKEAHS"/>
<comment type="subcellular location">
    <subcellularLocation>
        <location evidence="1">Membrane</location>
        <topology evidence="1">Multi-pass membrane protein</topology>
    </subcellularLocation>
</comment>
<evidence type="ECO:0000256" key="4">
    <source>
        <dbReference type="ARBA" id="ARBA00022989"/>
    </source>
</evidence>
<dbReference type="GO" id="GO:0007166">
    <property type="term" value="P:cell surface receptor signaling pathway"/>
    <property type="evidence" value="ECO:0007669"/>
    <property type="project" value="TreeGrafter"/>
</dbReference>
<dbReference type="PANTHER" id="PTHR23320">
    <property type="entry name" value="MEMBRANE-SPANNING 4-DOMAINS SUBFAMILY A MS4A -RELATED"/>
    <property type="match status" value="1"/>
</dbReference>
<comment type="similarity">
    <text evidence="2">Belongs to the MS4A family.</text>
</comment>
<feature type="transmembrane region" description="Helical" evidence="6">
    <location>
        <begin position="47"/>
        <end position="66"/>
    </location>
</feature>
<proteinExistence type="inferred from homology"/>
<dbReference type="Proteomes" id="UP000007646">
    <property type="component" value="Unassembled WGS sequence"/>
</dbReference>
<evidence type="ECO:0000256" key="3">
    <source>
        <dbReference type="ARBA" id="ARBA00022692"/>
    </source>
</evidence>
<dbReference type="AlphaFoldDB" id="G3TCJ3"/>
<reference evidence="7" key="2">
    <citation type="submission" date="2025-08" db="UniProtKB">
        <authorList>
            <consortium name="Ensembl"/>
        </authorList>
    </citation>
    <scope>IDENTIFICATION</scope>
    <source>
        <strain evidence="7">Isolate ISIS603380</strain>
    </source>
</reference>
<keyword evidence="4 6" id="KW-1133">Transmembrane helix</keyword>
<dbReference type="GeneTree" id="ENSGT00940000162688"/>
<dbReference type="HOGENOM" id="CLU_089673_0_0_1"/>
<keyword evidence="5 6" id="KW-0472">Membrane</keyword>
<dbReference type="eggNOG" id="ENOG502SUQB">
    <property type="taxonomic scope" value="Eukaryota"/>
</dbReference>
<reference evidence="7" key="3">
    <citation type="submission" date="2025-09" db="UniProtKB">
        <authorList>
            <consortium name="Ensembl"/>
        </authorList>
    </citation>
    <scope>IDENTIFICATION</scope>
    <source>
        <strain evidence="7">Isolate ISIS603380</strain>
    </source>
</reference>
<dbReference type="PANTHER" id="PTHR23320:SF135">
    <property type="entry name" value="MEMBRANE-SPANNING 4-DOMAINS SUBFAMILY A MEMBER 6A"/>
    <property type="match status" value="1"/>
</dbReference>
<dbReference type="InParanoid" id="G3TCJ3"/>
<organism evidence="7 8">
    <name type="scientific">Loxodonta africana</name>
    <name type="common">African elephant</name>
    <dbReference type="NCBI Taxonomy" id="9785"/>
    <lineage>
        <taxon>Eukaryota</taxon>
        <taxon>Metazoa</taxon>
        <taxon>Chordata</taxon>
        <taxon>Craniata</taxon>
        <taxon>Vertebrata</taxon>
        <taxon>Euteleostomi</taxon>
        <taxon>Mammalia</taxon>
        <taxon>Eutheria</taxon>
        <taxon>Afrotheria</taxon>
        <taxon>Proboscidea</taxon>
        <taxon>Elephantidae</taxon>
        <taxon>Loxodonta</taxon>
    </lineage>
</organism>
<feature type="transmembrane region" description="Helical" evidence="6">
    <location>
        <begin position="86"/>
        <end position="105"/>
    </location>
</feature>
<evidence type="ECO:0000256" key="2">
    <source>
        <dbReference type="ARBA" id="ARBA00009565"/>
    </source>
</evidence>
<feature type="transmembrane region" description="Helical" evidence="6">
    <location>
        <begin position="180"/>
        <end position="207"/>
    </location>
</feature>
<protein>
    <recommendedName>
        <fullName evidence="9">Membrane spanning 4-domains A6A</fullName>
    </recommendedName>
</protein>
<accession>G3TCJ3</accession>
<dbReference type="InterPro" id="IPR030417">
    <property type="entry name" value="MS4A"/>
</dbReference>
<dbReference type="GO" id="GO:0005886">
    <property type="term" value="C:plasma membrane"/>
    <property type="evidence" value="ECO:0007669"/>
    <property type="project" value="TreeGrafter"/>
</dbReference>
<dbReference type="GO" id="GO:0005802">
    <property type="term" value="C:trans-Golgi network"/>
    <property type="evidence" value="ECO:0007669"/>
    <property type="project" value="TreeGrafter"/>
</dbReference>
<evidence type="ECO:0008006" key="9">
    <source>
        <dbReference type="Google" id="ProtNLM"/>
    </source>
</evidence>
<sequence length="216" mass="23541">MISQHIPSEAVVVLTPNDIKLPEPEKPKPTRPGQDSLVKQLMTEIKVLGTIQIVCGLMVLSLGLIFVSSSSPQFTPAYSTLLKSTYPFLGAFCFVISGFLSIITEKKSVKTLVQSSLATNFLSCLFAVVGFILLSMGLVALGHASRQCDLDKEVMPSLRYNRVYDPSTDMGMACFMATTIVTGLMSIMLIFTVLEFSLAVLGVVLWWKQACSNFLG</sequence>